<name>A0A6M3LR79_9ZZZZ</name>
<dbReference type="EMBL" id="MT143284">
    <property type="protein sequence ID" value="QJA95085.1"/>
    <property type="molecule type" value="Genomic_DNA"/>
</dbReference>
<gene>
    <name evidence="2" type="ORF">MM415B03657_0010</name>
</gene>
<keyword evidence="1" id="KW-0472">Membrane</keyword>
<organism evidence="2">
    <name type="scientific">viral metagenome</name>
    <dbReference type="NCBI Taxonomy" id="1070528"/>
    <lineage>
        <taxon>unclassified sequences</taxon>
        <taxon>metagenomes</taxon>
        <taxon>organismal metagenomes</taxon>
    </lineage>
</organism>
<evidence type="ECO:0000313" key="2">
    <source>
        <dbReference type="EMBL" id="QJA95085.1"/>
    </source>
</evidence>
<dbReference type="AlphaFoldDB" id="A0A6M3LR79"/>
<protein>
    <submittedName>
        <fullName evidence="2">Uncharacterized protein</fullName>
    </submittedName>
</protein>
<proteinExistence type="predicted"/>
<keyword evidence="1" id="KW-0812">Transmembrane</keyword>
<keyword evidence="1" id="KW-1133">Transmembrane helix</keyword>
<feature type="transmembrane region" description="Helical" evidence="1">
    <location>
        <begin position="47"/>
        <end position="67"/>
    </location>
</feature>
<reference evidence="2" key="1">
    <citation type="submission" date="2020-03" db="EMBL/GenBank/DDBJ databases">
        <title>The deep terrestrial virosphere.</title>
        <authorList>
            <person name="Holmfeldt K."/>
            <person name="Nilsson E."/>
            <person name="Simone D."/>
            <person name="Lopez-Fernandez M."/>
            <person name="Wu X."/>
            <person name="de Brujin I."/>
            <person name="Lundin D."/>
            <person name="Andersson A."/>
            <person name="Bertilsson S."/>
            <person name="Dopson M."/>
        </authorList>
    </citation>
    <scope>NUCLEOTIDE SEQUENCE</scope>
    <source>
        <strain evidence="2">MM415B03657</strain>
    </source>
</reference>
<accession>A0A6M3LR79</accession>
<evidence type="ECO:0000256" key="1">
    <source>
        <dbReference type="SAM" id="Phobius"/>
    </source>
</evidence>
<sequence>METREDKKMAKEEQLPCDVHRYKIANNEARLTKLEDIMDKVRNRLPVWATFVVAALLAIMGYLVAVISGGPK</sequence>